<dbReference type="Proteomes" id="UP000517712">
    <property type="component" value="Unassembled WGS sequence"/>
</dbReference>
<evidence type="ECO:0000256" key="3">
    <source>
        <dbReference type="ARBA" id="ARBA00023163"/>
    </source>
</evidence>
<dbReference type="EMBL" id="JACHMU010000001">
    <property type="protein sequence ID" value="MBB5743207.1"/>
    <property type="molecule type" value="Genomic_DNA"/>
</dbReference>
<reference evidence="5 6" key="1">
    <citation type="submission" date="2020-08" db="EMBL/GenBank/DDBJ databases">
        <title>Sequencing the genomes of 1000 actinobacteria strains.</title>
        <authorList>
            <person name="Klenk H.-P."/>
        </authorList>
    </citation>
    <scope>NUCLEOTIDE SEQUENCE [LARGE SCALE GENOMIC DNA]</scope>
    <source>
        <strain evidence="5 6">DSM 24823</strain>
    </source>
</reference>
<gene>
    <name evidence="5" type="ORF">HD600_001704</name>
</gene>
<dbReference type="SUPFAM" id="SSF53822">
    <property type="entry name" value="Periplasmic binding protein-like I"/>
    <property type="match status" value="1"/>
</dbReference>
<keyword evidence="1" id="KW-0805">Transcription regulation</keyword>
<sequence>MSNVIGLVVLDVESPFYMETAHALERAVRESEHVVMLCNSEGDLSREDALLTMLAAQRVRGVLLAPATPERHADRYLDLPGELPVVLLDFDGGEQHCSVTVDNFLGGRLAVRHLLDLGHENIAFIGGSPDLRQFAQRAAGARQEMISSGLDPDRHLTEVSVSGIGIRDGRRAAELLLDGGAPDAIFCGNDMLAFGAYRAIVAAGLRVPDDIALVGYDDIDFAKDWIVPLTSIRQPIDDLGAHAAQLLLEHSSNDEGHVHRHVVLEPELVVRRSSDRRRSAN</sequence>
<keyword evidence="3" id="KW-0804">Transcription</keyword>
<evidence type="ECO:0000313" key="6">
    <source>
        <dbReference type="Proteomes" id="UP000517712"/>
    </source>
</evidence>
<proteinExistence type="predicted"/>
<dbReference type="InterPro" id="IPR046335">
    <property type="entry name" value="LacI/GalR-like_sensor"/>
</dbReference>
<evidence type="ECO:0000256" key="2">
    <source>
        <dbReference type="ARBA" id="ARBA00023125"/>
    </source>
</evidence>
<dbReference type="AlphaFoldDB" id="A0A7W9CDB8"/>
<evidence type="ECO:0000313" key="5">
    <source>
        <dbReference type="EMBL" id="MBB5743207.1"/>
    </source>
</evidence>
<dbReference type="PANTHER" id="PTHR30146">
    <property type="entry name" value="LACI-RELATED TRANSCRIPTIONAL REPRESSOR"/>
    <property type="match status" value="1"/>
</dbReference>
<evidence type="ECO:0000256" key="1">
    <source>
        <dbReference type="ARBA" id="ARBA00023015"/>
    </source>
</evidence>
<accession>A0A7W9CDB8</accession>
<evidence type="ECO:0000259" key="4">
    <source>
        <dbReference type="Pfam" id="PF13377"/>
    </source>
</evidence>
<name>A0A7W9CDB8_9MICO</name>
<keyword evidence="2" id="KW-0238">DNA-binding</keyword>
<dbReference type="InterPro" id="IPR028082">
    <property type="entry name" value="Peripla_BP_I"/>
</dbReference>
<dbReference type="RefSeq" id="WP_338402191.1">
    <property type="nucleotide sequence ID" value="NZ_BAAAPG010000001.1"/>
</dbReference>
<organism evidence="5 6">
    <name type="scientific">Microbacterium ginsengiterrae</name>
    <dbReference type="NCBI Taxonomy" id="546115"/>
    <lineage>
        <taxon>Bacteria</taxon>
        <taxon>Bacillati</taxon>
        <taxon>Actinomycetota</taxon>
        <taxon>Actinomycetes</taxon>
        <taxon>Micrococcales</taxon>
        <taxon>Microbacteriaceae</taxon>
        <taxon>Microbacterium</taxon>
    </lineage>
</organism>
<dbReference type="PANTHER" id="PTHR30146:SF109">
    <property type="entry name" value="HTH-TYPE TRANSCRIPTIONAL REGULATOR GALS"/>
    <property type="match status" value="1"/>
</dbReference>
<protein>
    <submittedName>
        <fullName evidence="5">LacI family transcriptional regulator</fullName>
    </submittedName>
</protein>
<feature type="domain" description="Transcriptional regulator LacI/GalR-like sensor" evidence="4">
    <location>
        <begin position="111"/>
        <end position="274"/>
    </location>
</feature>
<dbReference type="Gene3D" id="3.40.50.2300">
    <property type="match status" value="2"/>
</dbReference>
<keyword evidence="6" id="KW-1185">Reference proteome</keyword>
<dbReference type="Pfam" id="PF13377">
    <property type="entry name" value="Peripla_BP_3"/>
    <property type="match status" value="1"/>
</dbReference>
<dbReference type="GO" id="GO:0003700">
    <property type="term" value="F:DNA-binding transcription factor activity"/>
    <property type="evidence" value="ECO:0007669"/>
    <property type="project" value="TreeGrafter"/>
</dbReference>
<dbReference type="GO" id="GO:0000976">
    <property type="term" value="F:transcription cis-regulatory region binding"/>
    <property type="evidence" value="ECO:0007669"/>
    <property type="project" value="TreeGrafter"/>
</dbReference>
<comment type="caution">
    <text evidence="5">The sequence shown here is derived from an EMBL/GenBank/DDBJ whole genome shotgun (WGS) entry which is preliminary data.</text>
</comment>